<name>A0A1S8DK55_9GAMM</name>
<dbReference type="Gene3D" id="3.40.50.1820">
    <property type="entry name" value="alpha/beta hydrolase"/>
    <property type="match status" value="1"/>
</dbReference>
<sequence>MRRLLMTLLTAAALNTPVASAAPLQWQPAQLSQSVQRDLQSRITDTRYRLFVSAPSTPAPAAGWPVLYVLDGNALFPALAMQARAADLRAERSGAEPVLVVGIGYPVEGLYDMPARAQDYTPSPRHTEVEPDRQRDADDFARVIEEEIKPLIAAQYSVDQSRQTLFGHSYGGLFTLHVLLHSPASFSGYVAASPSIWWDQHSLLEAVPSFVGNTEGQPRKLRLLLSVGLAEEPSADAGGDQRTALLRQRRMVSNVKALFTQLQPLTGKKLDSELLLIPGADHGASALVTSLRVLDFAVQPTSP</sequence>
<comment type="caution">
    <text evidence="4">The sequence shown here is derived from an EMBL/GenBank/DDBJ whole genome shotgun (WGS) entry which is preliminary data.</text>
</comment>
<organism evidence="4 5">
    <name type="scientific">Halopseudomonas pachastrellae</name>
    <dbReference type="NCBI Taxonomy" id="254161"/>
    <lineage>
        <taxon>Bacteria</taxon>
        <taxon>Pseudomonadati</taxon>
        <taxon>Pseudomonadota</taxon>
        <taxon>Gammaproteobacteria</taxon>
        <taxon>Pseudomonadales</taxon>
        <taxon>Pseudomonadaceae</taxon>
        <taxon>Halopseudomonas</taxon>
    </lineage>
</organism>
<evidence type="ECO:0000313" key="5">
    <source>
        <dbReference type="Proteomes" id="UP000242847"/>
    </source>
</evidence>
<dbReference type="Pfam" id="PF00756">
    <property type="entry name" value="Esterase"/>
    <property type="match status" value="1"/>
</dbReference>
<dbReference type="InterPro" id="IPR029058">
    <property type="entry name" value="AB_hydrolase_fold"/>
</dbReference>
<evidence type="ECO:0000256" key="3">
    <source>
        <dbReference type="SAM" id="SignalP"/>
    </source>
</evidence>
<dbReference type="InterPro" id="IPR052558">
    <property type="entry name" value="Siderophore_Hydrolase_D"/>
</dbReference>
<dbReference type="STRING" id="254161.SAMN05216256_1098"/>
<feature type="signal peptide" evidence="3">
    <location>
        <begin position="1"/>
        <end position="21"/>
    </location>
</feature>
<keyword evidence="2" id="KW-0378">Hydrolase</keyword>
<gene>
    <name evidence="4" type="ORF">BXT89_06410</name>
</gene>
<dbReference type="SUPFAM" id="SSF53474">
    <property type="entry name" value="alpha/beta-Hydrolases"/>
    <property type="match status" value="1"/>
</dbReference>
<dbReference type="OrthoDB" id="9784036at2"/>
<accession>A0A1S8DK55</accession>
<dbReference type="Proteomes" id="UP000242847">
    <property type="component" value="Unassembled WGS sequence"/>
</dbReference>
<comment type="similarity">
    <text evidence="1">Belongs to the esterase D family.</text>
</comment>
<protein>
    <recommendedName>
        <fullName evidence="6">Alpha/beta hydrolase</fullName>
    </recommendedName>
</protein>
<dbReference type="RefSeq" id="WP_083725841.1">
    <property type="nucleotide sequence ID" value="NZ_FOUD01000009.1"/>
</dbReference>
<evidence type="ECO:0000256" key="2">
    <source>
        <dbReference type="ARBA" id="ARBA00022801"/>
    </source>
</evidence>
<dbReference type="PANTHER" id="PTHR40841">
    <property type="entry name" value="SIDEROPHORE TRIACETYLFUSARININE C ESTERASE"/>
    <property type="match status" value="1"/>
</dbReference>
<evidence type="ECO:0000256" key="1">
    <source>
        <dbReference type="ARBA" id="ARBA00005622"/>
    </source>
</evidence>
<dbReference type="PANTHER" id="PTHR40841:SF2">
    <property type="entry name" value="SIDEROPHORE-DEGRADING ESTERASE (EUROFUNG)"/>
    <property type="match status" value="1"/>
</dbReference>
<feature type="chain" id="PRO_5010544812" description="Alpha/beta hydrolase" evidence="3">
    <location>
        <begin position="22"/>
        <end position="303"/>
    </location>
</feature>
<keyword evidence="5" id="KW-1185">Reference proteome</keyword>
<dbReference type="AlphaFoldDB" id="A0A1S8DK55"/>
<proteinExistence type="inferred from homology"/>
<dbReference type="InterPro" id="IPR000801">
    <property type="entry name" value="Esterase-like"/>
</dbReference>
<evidence type="ECO:0008006" key="6">
    <source>
        <dbReference type="Google" id="ProtNLM"/>
    </source>
</evidence>
<keyword evidence="3" id="KW-0732">Signal</keyword>
<reference evidence="4 5" key="1">
    <citation type="submission" date="2017-01" db="EMBL/GenBank/DDBJ databases">
        <title>Draft genome sequence of Pseudomonas pachastrellae type strain CCUG 46540T from a deep sea.</title>
        <authorList>
            <person name="Gomila M."/>
            <person name="Mulet M."/>
            <person name="Lalucat J."/>
            <person name="Garcia-Valdes E."/>
        </authorList>
    </citation>
    <scope>NUCLEOTIDE SEQUENCE [LARGE SCALE GENOMIC DNA]</scope>
    <source>
        <strain evidence="4 5">CCUG 46540</strain>
    </source>
</reference>
<dbReference type="EMBL" id="MUBC01000010">
    <property type="protein sequence ID" value="ONM44757.1"/>
    <property type="molecule type" value="Genomic_DNA"/>
</dbReference>
<dbReference type="GO" id="GO:0016788">
    <property type="term" value="F:hydrolase activity, acting on ester bonds"/>
    <property type="evidence" value="ECO:0007669"/>
    <property type="project" value="TreeGrafter"/>
</dbReference>
<evidence type="ECO:0000313" key="4">
    <source>
        <dbReference type="EMBL" id="ONM44757.1"/>
    </source>
</evidence>